<gene>
    <name evidence="1" type="ORF">ACFPCS_10920</name>
</gene>
<evidence type="ECO:0000313" key="2">
    <source>
        <dbReference type="Proteomes" id="UP001595797"/>
    </source>
</evidence>
<reference evidence="2" key="1">
    <citation type="journal article" date="2019" name="Int. J. Syst. Evol. Microbiol.">
        <title>The Global Catalogue of Microorganisms (GCM) 10K type strain sequencing project: providing services to taxonomists for standard genome sequencing and annotation.</title>
        <authorList>
            <consortium name="The Broad Institute Genomics Platform"/>
            <consortium name="The Broad Institute Genome Sequencing Center for Infectious Disease"/>
            <person name="Wu L."/>
            <person name="Ma J."/>
        </authorList>
    </citation>
    <scope>NUCLEOTIDE SEQUENCE [LARGE SCALE GENOMIC DNA]</scope>
    <source>
        <strain evidence="2">CGMCC 4.6946</strain>
    </source>
</reference>
<evidence type="ECO:0000313" key="1">
    <source>
        <dbReference type="EMBL" id="MFC4904076.1"/>
    </source>
</evidence>
<proteinExistence type="predicted"/>
<organism evidence="1 2">
    <name type="scientific">Kocuria oceani</name>
    <dbReference type="NCBI Taxonomy" id="988827"/>
    <lineage>
        <taxon>Bacteria</taxon>
        <taxon>Bacillati</taxon>
        <taxon>Actinomycetota</taxon>
        <taxon>Actinomycetes</taxon>
        <taxon>Micrococcales</taxon>
        <taxon>Micrococcaceae</taxon>
        <taxon>Kocuria</taxon>
    </lineage>
</organism>
<accession>A0ABV9TKL6</accession>
<dbReference type="Proteomes" id="UP001595797">
    <property type="component" value="Unassembled WGS sequence"/>
</dbReference>
<dbReference type="EMBL" id="JBHSIW010000013">
    <property type="protein sequence ID" value="MFC4904076.1"/>
    <property type="molecule type" value="Genomic_DNA"/>
</dbReference>
<keyword evidence="2" id="KW-1185">Reference proteome</keyword>
<protein>
    <submittedName>
        <fullName evidence="1">Uncharacterized protein</fullName>
    </submittedName>
</protein>
<dbReference type="RefSeq" id="WP_277551798.1">
    <property type="nucleotide sequence ID" value="NZ_JARAMH010000013.1"/>
</dbReference>
<sequence>MHGLGPVETGADAPNGITDRTVVLGSAHDLPSPAAAEAHAATEEHRQVRAMIAPFRA</sequence>
<name>A0ABV9TKL6_9MICC</name>
<comment type="caution">
    <text evidence="1">The sequence shown here is derived from an EMBL/GenBank/DDBJ whole genome shotgun (WGS) entry which is preliminary data.</text>
</comment>